<evidence type="ECO:0000256" key="1">
    <source>
        <dbReference type="SAM" id="MobiDB-lite"/>
    </source>
</evidence>
<feature type="signal peptide" evidence="2">
    <location>
        <begin position="1"/>
        <end position="26"/>
    </location>
</feature>
<dbReference type="Proteomes" id="UP000308197">
    <property type="component" value="Unassembled WGS sequence"/>
</dbReference>
<name>A0A5C3NSZ9_9APHY</name>
<evidence type="ECO:0000313" key="4">
    <source>
        <dbReference type="Proteomes" id="UP000308197"/>
    </source>
</evidence>
<reference evidence="3 4" key="1">
    <citation type="journal article" date="2019" name="Nat. Ecol. Evol.">
        <title>Megaphylogeny resolves global patterns of mushroom evolution.</title>
        <authorList>
            <person name="Varga T."/>
            <person name="Krizsan K."/>
            <person name="Foldi C."/>
            <person name="Dima B."/>
            <person name="Sanchez-Garcia M."/>
            <person name="Sanchez-Ramirez S."/>
            <person name="Szollosi G.J."/>
            <person name="Szarkandi J.G."/>
            <person name="Papp V."/>
            <person name="Albert L."/>
            <person name="Andreopoulos W."/>
            <person name="Angelini C."/>
            <person name="Antonin V."/>
            <person name="Barry K.W."/>
            <person name="Bougher N.L."/>
            <person name="Buchanan P."/>
            <person name="Buyck B."/>
            <person name="Bense V."/>
            <person name="Catcheside P."/>
            <person name="Chovatia M."/>
            <person name="Cooper J."/>
            <person name="Damon W."/>
            <person name="Desjardin D."/>
            <person name="Finy P."/>
            <person name="Geml J."/>
            <person name="Haridas S."/>
            <person name="Hughes K."/>
            <person name="Justo A."/>
            <person name="Karasinski D."/>
            <person name="Kautmanova I."/>
            <person name="Kiss B."/>
            <person name="Kocsube S."/>
            <person name="Kotiranta H."/>
            <person name="LaButti K.M."/>
            <person name="Lechner B.E."/>
            <person name="Liimatainen K."/>
            <person name="Lipzen A."/>
            <person name="Lukacs Z."/>
            <person name="Mihaltcheva S."/>
            <person name="Morgado L.N."/>
            <person name="Niskanen T."/>
            <person name="Noordeloos M.E."/>
            <person name="Ohm R.A."/>
            <person name="Ortiz-Santana B."/>
            <person name="Ovrebo C."/>
            <person name="Racz N."/>
            <person name="Riley R."/>
            <person name="Savchenko A."/>
            <person name="Shiryaev A."/>
            <person name="Soop K."/>
            <person name="Spirin V."/>
            <person name="Szebenyi C."/>
            <person name="Tomsovsky M."/>
            <person name="Tulloss R.E."/>
            <person name="Uehling J."/>
            <person name="Grigoriev I.V."/>
            <person name="Vagvolgyi C."/>
            <person name="Papp T."/>
            <person name="Martin F.M."/>
            <person name="Miettinen O."/>
            <person name="Hibbett D.S."/>
            <person name="Nagy L.G."/>
        </authorList>
    </citation>
    <scope>NUCLEOTIDE SEQUENCE [LARGE SCALE GENOMIC DNA]</scope>
    <source>
        <strain evidence="3 4">HHB13444</strain>
    </source>
</reference>
<protein>
    <recommendedName>
        <fullName evidence="5">Secreted protein</fullName>
    </recommendedName>
</protein>
<feature type="region of interest" description="Disordered" evidence="1">
    <location>
        <begin position="62"/>
        <end position="100"/>
    </location>
</feature>
<keyword evidence="2" id="KW-0732">Signal</keyword>
<accession>A0A5C3NSZ9</accession>
<evidence type="ECO:0000313" key="3">
    <source>
        <dbReference type="EMBL" id="TFK80142.1"/>
    </source>
</evidence>
<evidence type="ECO:0008006" key="5">
    <source>
        <dbReference type="Google" id="ProtNLM"/>
    </source>
</evidence>
<gene>
    <name evidence="3" type="ORF">K466DRAFT_592015</name>
</gene>
<sequence>MSCATRRSRLLSLLAACSTARSGSVACRIQQAARDTQAGLEPALDAGHLRYETPLSCQHSVEQTRHISSALPRLASRPPTRPPPRRVTSLRDGYVRHAEH</sequence>
<dbReference type="EMBL" id="ML211837">
    <property type="protein sequence ID" value="TFK80142.1"/>
    <property type="molecule type" value="Genomic_DNA"/>
</dbReference>
<dbReference type="AlphaFoldDB" id="A0A5C3NSZ9"/>
<evidence type="ECO:0000256" key="2">
    <source>
        <dbReference type="SAM" id="SignalP"/>
    </source>
</evidence>
<dbReference type="InParanoid" id="A0A5C3NSZ9"/>
<keyword evidence="4" id="KW-1185">Reference proteome</keyword>
<proteinExistence type="predicted"/>
<feature type="chain" id="PRO_5022932371" description="Secreted protein" evidence="2">
    <location>
        <begin position="27"/>
        <end position="100"/>
    </location>
</feature>
<organism evidence="3 4">
    <name type="scientific">Polyporus arcularius HHB13444</name>
    <dbReference type="NCBI Taxonomy" id="1314778"/>
    <lineage>
        <taxon>Eukaryota</taxon>
        <taxon>Fungi</taxon>
        <taxon>Dikarya</taxon>
        <taxon>Basidiomycota</taxon>
        <taxon>Agaricomycotina</taxon>
        <taxon>Agaricomycetes</taxon>
        <taxon>Polyporales</taxon>
        <taxon>Polyporaceae</taxon>
        <taxon>Polyporus</taxon>
    </lineage>
</organism>